<keyword evidence="10" id="KW-1185">Reference proteome</keyword>
<feature type="transmembrane region" description="Helical" evidence="7">
    <location>
        <begin position="111"/>
        <end position="129"/>
    </location>
</feature>
<keyword evidence="6 7" id="KW-0472">Membrane</keyword>
<dbReference type="GO" id="GO:0016780">
    <property type="term" value="F:phosphotransferase activity, for other substituted phosphate groups"/>
    <property type="evidence" value="ECO:0007669"/>
    <property type="project" value="TreeGrafter"/>
</dbReference>
<protein>
    <submittedName>
        <fullName evidence="9">Sugar transferase</fullName>
    </submittedName>
</protein>
<evidence type="ECO:0000256" key="1">
    <source>
        <dbReference type="ARBA" id="ARBA00004141"/>
    </source>
</evidence>
<evidence type="ECO:0000256" key="3">
    <source>
        <dbReference type="ARBA" id="ARBA00022679"/>
    </source>
</evidence>
<dbReference type="Pfam" id="PF13727">
    <property type="entry name" value="CoA_binding_3"/>
    <property type="match status" value="1"/>
</dbReference>
<evidence type="ECO:0000256" key="7">
    <source>
        <dbReference type="SAM" id="Phobius"/>
    </source>
</evidence>
<evidence type="ECO:0000313" key="9">
    <source>
        <dbReference type="EMBL" id="THV33956.1"/>
    </source>
</evidence>
<evidence type="ECO:0000256" key="5">
    <source>
        <dbReference type="ARBA" id="ARBA00022989"/>
    </source>
</evidence>
<evidence type="ECO:0000259" key="8">
    <source>
        <dbReference type="Pfam" id="PF02397"/>
    </source>
</evidence>
<dbReference type="Proteomes" id="UP000308760">
    <property type="component" value="Unassembled WGS sequence"/>
</dbReference>
<keyword evidence="3 9" id="KW-0808">Transferase</keyword>
<dbReference type="EMBL" id="STGY01000081">
    <property type="protein sequence ID" value="THV33956.1"/>
    <property type="molecule type" value="Genomic_DNA"/>
</dbReference>
<reference evidence="9 10" key="2">
    <citation type="submission" date="2019-05" db="EMBL/GenBank/DDBJ databases">
        <title>Glycomyces buryatensis sp. nov.</title>
        <authorList>
            <person name="Nikitina E."/>
        </authorList>
    </citation>
    <scope>NUCLEOTIDE SEQUENCE [LARGE SCALE GENOMIC DNA]</scope>
    <source>
        <strain evidence="9 10">18</strain>
    </source>
</reference>
<dbReference type="AlphaFoldDB" id="A0A4V4HQI1"/>
<feature type="transmembrane region" description="Helical" evidence="7">
    <location>
        <begin position="73"/>
        <end position="91"/>
    </location>
</feature>
<keyword evidence="5 7" id="KW-1133">Transmembrane helix</keyword>
<feature type="transmembrane region" description="Helical" evidence="7">
    <location>
        <begin position="135"/>
        <end position="156"/>
    </location>
</feature>
<dbReference type="GO" id="GO:0016020">
    <property type="term" value="C:membrane"/>
    <property type="evidence" value="ECO:0007669"/>
    <property type="project" value="UniProtKB-SubCell"/>
</dbReference>
<name>A0A4V4HQI1_9ACTN</name>
<reference evidence="10" key="1">
    <citation type="submission" date="2019-04" db="EMBL/GenBank/DDBJ databases">
        <title>Nocardioides xinjiangensis sp. nov.</title>
        <authorList>
            <person name="Liu S."/>
        </authorList>
    </citation>
    <scope>NUCLEOTIDE SEQUENCE [LARGE SCALE GENOMIC DNA]</scope>
    <source>
        <strain evidence="10">18</strain>
    </source>
</reference>
<feature type="transmembrane region" description="Helical" evidence="7">
    <location>
        <begin position="34"/>
        <end position="53"/>
    </location>
</feature>
<dbReference type="InterPro" id="IPR017475">
    <property type="entry name" value="EPS_sugar_tfrase"/>
</dbReference>
<dbReference type="InterPro" id="IPR003362">
    <property type="entry name" value="Bact_transf"/>
</dbReference>
<feature type="domain" description="Bacterial sugar transferase" evidence="8">
    <location>
        <begin position="305"/>
        <end position="491"/>
    </location>
</feature>
<dbReference type="NCBIfam" id="TIGR03025">
    <property type="entry name" value="EPS_sugtrans"/>
    <property type="match status" value="1"/>
</dbReference>
<dbReference type="PANTHER" id="PTHR30576">
    <property type="entry name" value="COLANIC BIOSYNTHESIS UDP-GLUCOSE LIPID CARRIER TRANSFERASE"/>
    <property type="match status" value="1"/>
</dbReference>
<evidence type="ECO:0000256" key="4">
    <source>
        <dbReference type="ARBA" id="ARBA00022692"/>
    </source>
</evidence>
<evidence type="ECO:0000313" key="10">
    <source>
        <dbReference type="Proteomes" id="UP000308760"/>
    </source>
</evidence>
<feature type="transmembrane region" description="Helical" evidence="7">
    <location>
        <begin position="314"/>
        <end position="333"/>
    </location>
</feature>
<evidence type="ECO:0000256" key="6">
    <source>
        <dbReference type="ARBA" id="ARBA00023136"/>
    </source>
</evidence>
<gene>
    <name evidence="9" type="ORF">FAB82_24600</name>
</gene>
<accession>A0A4V4HQI1</accession>
<comment type="subcellular location">
    <subcellularLocation>
        <location evidence="1">Membrane</location>
        <topology evidence="1">Multi-pass membrane protein</topology>
    </subcellularLocation>
</comment>
<dbReference type="OrthoDB" id="9808602at2"/>
<proteinExistence type="inferred from homology"/>
<sequence length="497" mass="55026">MTGTREGGDPKLVTNGVTRSAWRRLVRASNWHRYYQAAVVGVDLFAALMASVIAVNLTPTPYAGFHSTDQMSFYYLTVWLLLPTAWLLTLWGTGAYDRRYFGLGNEEFKRVIRASMFMLALVSFLALTFKADVLRATVALLLLAAAVLIMSLRFAARIGLHKMRQAGRGVQRVLLIGAYPEALEVYRTVRRAPAAGLVPVGIYVTEGASSVRNLDTPVPVFAGTDVVTCAEQLEADTLAVCGSASAASADLRRLAWQLEGTGRDLVVAPQLTDIAGPRVHIRPVEGLPLLHVEEPKISGIGWLIKNILDITSSVLGLVVLSPLLLAVAIAIRVDSPGPVFFRQARVGRDGETFRCWKFRTMYIDAEERQAALMMHNETDGLLFKMKDDPRITRVGKFLRRTSIDEFAQLINVVRGEMSLVGPRPLPAENGDFLGDVRRRLLVRPGITGLWQVSGRSDLSWDDAVRLDLYYVDNWSLTTDLQILFRTVAVVLRRKGAY</sequence>
<comment type="caution">
    <text evidence="9">The sequence shown here is derived from an EMBL/GenBank/DDBJ whole genome shotgun (WGS) entry which is preliminary data.</text>
</comment>
<dbReference type="PANTHER" id="PTHR30576:SF10">
    <property type="entry name" value="SLL5057 PROTEIN"/>
    <property type="match status" value="1"/>
</dbReference>
<dbReference type="Pfam" id="PF02397">
    <property type="entry name" value="Bac_transf"/>
    <property type="match status" value="1"/>
</dbReference>
<dbReference type="RefSeq" id="WP_136537211.1">
    <property type="nucleotide sequence ID" value="NZ_STGY01000081.1"/>
</dbReference>
<organism evidence="9 10">
    <name type="scientific">Glycomyces buryatensis</name>
    <dbReference type="NCBI Taxonomy" id="2570927"/>
    <lineage>
        <taxon>Bacteria</taxon>
        <taxon>Bacillati</taxon>
        <taxon>Actinomycetota</taxon>
        <taxon>Actinomycetes</taxon>
        <taxon>Glycomycetales</taxon>
        <taxon>Glycomycetaceae</taxon>
        <taxon>Glycomyces</taxon>
    </lineage>
</organism>
<evidence type="ECO:0000256" key="2">
    <source>
        <dbReference type="ARBA" id="ARBA00006464"/>
    </source>
</evidence>
<keyword evidence="4 7" id="KW-0812">Transmembrane</keyword>
<comment type="similarity">
    <text evidence="2">Belongs to the bacterial sugar transferase family.</text>
</comment>